<dbReference type="InterPro" id="IPR036736">
    <property type="entry name" value="ACP-like_sf"/>
</dbReference>
<proteinExistence type="predicted"/>
<name>A0ABU8J0A3_9BURK</name>
<evidence type="ECO:0000256" key="1">
    <source>
        <dbReference type="ARBA" id="ARBA00022450"/>
    </source>
</evidence>
<gene>
    <name evidence="4" type="ORF">H3V53_30505</name>
</gene>
<dbReference type="PROSITE" id="PS50075">
    <property type="entry name" value="CARRIER"/>
    <property type="match status" value="1"/>
</dbReference>
<dbReference type="SUPFAM" id="SSF47336">
    <property type="entry name" value="ACP-like"/>
    <property type="match status" value="1"/>
</dbReference>
<evidence type="ECO:0000256" key="2">
    <source>
        <dbReference type="ARBA" id="ARBA00022553"/>
    </source>
</evidence>
<dbReference type="Pfam" id="PF00550">
    <property type="entry name" value="PP-binding"/>
    <property type="match status" value="1"/>
</dbReference>
<sequence>MPRTEALALVEETLRAQIARILHLAPEKIELERSVLDMGMDSLMGMELGMAVEETFEVKLSFMAIPEGATVRSLAVRIVESIEADAESDDSPLDAQSAAQAETAAIAADLARKHALDVNATEATPAIAGKRAEELVE</sequence>
<dbReference type="EMBL" id="JACFYJ010000071">
    <property type="protein sequence ID" value="MEI6001345.1"/>
    <property type="molecule type" value="Genomic_DNA"/>
</dbReference>
<organism evidence="4 5">
    <name type="scientific">Paraburkholderia bengalensis</name>
    <dbReference type="NCBI Taxonomy" id="2747562"/>
    <lineage>
        <taxon>Bacteria</taxon>
        <taxon>Pseudomonadati</taxon>
        <taxon>Pseudomonadota</taxon>
        <taxon>Betaproteobacteria</taxon>
        <taxon>Burkholderiales</taxon>
        <taxon>Burkholderiaceae</taxon>
        <taxon>Paraburkholderia</taxon>
    </lineage>
</organism>
<accession>A0ABU8J0A3</accession>
<feature type="domain" description="Carrier" evidence="3">
    <location>
        <begin position="5"/>
        <end position="82"/>
    </location>
</feature>
<keyword evidence="5" id="KW-1185">Reference proteome</keyword>
<reference evidence="4 5" key="1">
    <citation type="journal article" date="2022" name="Arch. Microbiol.">
        <title>Paraburkholderia bengalensis sp. nov. isolated from roots of Oryza sativa, IR64.</title>
        <authorList>
            <person name="Nag P."/>
            <person name="Mondal N."/>
            <person name="Sarkar J."/>
            <person name="Das S."/>
        </authorList>
    </citation>
    <scope>NUCLEOTIDE SEQUENCE [LARGE SCALE GENOMIC DNA]</scope>
    <source>
        <strain evidence="4 5">IR64_4_BI</strain>
    </source>
</reference>
<dbReference type="InterPro" id="IPR020806">
    <property type="entry name" value="PKS_PP-bd"/>
</dbReference>
<comment type="caution">
    <text evidence="4">The sequence shown here is derived from an EMBL/GenBank/DDBJ whole genome shotgun (WGS) entry which is preliminary data.</text>
</comment>
<evidence type="ECO:0000313" key="4">
    <source>
        <dbReference type="EMBL" id="MEI6001345.1"/>
    </source>
</evidence>
<dbReference type="PROSITE" id="PS00012">
    <property type="entry name" value="PHOSPHOPANTETHEINE"/>
    <property type="match status" value="1"/>
</dbReference>
<dbReference type="InterPro" id="IPR009081">
    <property type="entry name" value="PP-bd_ACP"/>
</dbReference>
<dbReference type="InterPro" id="IPR006162">
    <property type="entry name" value="Ppantetheine_attach_site"/>
</dbReference>
<dbReference type="Proteomes" id="UP001386437">
    <property type="component" value="Unassembled WGS sequence"/>
</dbReference>
<protein>
    <submittedName>
        <fullName evidence="4">Acyl carrier protein</fullName>
    </submittedName>
</protein>
<dbReference type="SMART" id="SM00823">
    <property type="entry name" value="PKS_PP"/>
    <property type="match status" value="1"/>
</dbReference>
<dbReference type="Gene3D" id="1.10.1200.10">
    <property type="entry name" value="ACP-like"/>
    <property type="match status" value="1"/>
</dbReference>
<evidence type="ECO:0000313" key="5">
    <source>
        <dbReference type="Proteomes" id="UP001386437"/>
    </source>
</evidence>
<keyword evidence="2" id="KW-0597">Phosphoprotein</keyword>
<dbReference type="SMART" id="SM01294">
    <property type="entry name" value="PKS_PP_betabranch"/>
    <property type="match status" value="1"/>
</dbReference>
<keyword evidence="1" id="KW-0596">Phosphopantetheine</keyword>
<evidence type="ECO:0000259" key="3">
    <source>
        <dbReference type="PROSITE" id="PS50075"/>
    </source>
</evidence>